<accession>A0A1A8BBQ1</accession>
<dbReference type="AlphaFoldDB" id="A0A1A8BBQ1"/>
<comment type="subunit">
    <text evidence="1">Component of the SMC5-SMC6 complex.</text>
</comment>
<gene>
    <name evidence="3" type="primary">NSMCE4A</name>
</gene>
<keyword evidence="1" id="KW-0227">DNA damage</keyword>
<comment type="function">
    <text evidence="1">Component of the SMC5-SMC6 complex, that promotes sister chromatid alignment after DNA damage and facilitates double-stranded DNA breaks (DSBs) repair via homologous recombination between sister chromatids.</text>
</comment>
<reference evidence="3" key="2">
    <citation type="submission" date="2016-06" db="EMBL/GenBank/DDBJ databases">
        <title>The genome of a short-lived fish provides insights into sex chromosome evolution and the genetic control of aging.</title>
        <authorList>
            <person name="Reichwald K."/>
            <person name="Felder M."/>
            <person name="Petzold A."/>
            <person name="Koch P."/>
            <person name="Groth M."/>
            <person name="Platzer M."/>
        </authorList>
    </citation>
    <scope>NUCLEOTIDE SEQUENCE</scope>
    <source>
        <tissue evidence="3">Brain</tissue>
    </source>
</reference>
<proteinExistence type="inferred from homology"/>
<dbReference type="GO" id="GO:0005634">
    <property type="term" value="C:nucleus"/>
    <property type="evidence" value="ECO:0007669"/>
    <property type="project" value="UniProtKB-SubCell"/>
</dbReference>
<protein>
    <recommendedName>
        <fullName evidence="1">Non-structural maintenance of chromosomes element 4</fullName>
    </recommendedName>
</protein>
<dbReference type="GO" id="GO:0006310">
    <property type="term" value="P:DNA recombination"/>
    <property type="evidence" value="ECO:0007669"/>
    <property type="project" value="UniProtKB-UniRule"/>
</dbReference>
<evidence type="ECO:0000313" key="3">
    <source>
        <dbReference type="EMBL" id="SBP64071.1"/>
    </source>
</evidence>
<feature type="region of interest" description="Disordered" evidence="2">
    <location>
        <begin position="105"/>
        <end position="136"/>
    </location>
</feature>
<dbReference type="PANTHER" id="PTHR16140">
    <property type="entry name" value="NON-STRUCTURAL MAINTENANCE OF CHROMOSOMES ELEMENT 4"/>
    <property type="match status" value="1"/>
</dbReference>
<evidence type="ECO:0000256" key="2">
    <source>
        <dbReference type="SAM" id="MobiDB-lite"/>
    </source>
</evidence>
<dbReference type="EMBL" id="HADZ01000130">
    <property type="protein sequence ID" value="SBP64071.1"/>
    <property type="molecule type" value="Transcribed_RNA"/>
</dbReference>
<dbReference type="GO" id="GO:0006281">
    <property type="term" value="P:DNA repair"/>
    <property type="evidence" value="ECO:0007669"/>
    <property type="project" value="UniProtKB-UniRule"/>
</dbReference>
<keyword evidence="1" id="KW-0234">DNA repair</keyword>
<name>A0A1A8BBQ1_NOTKA</name>
<keyword evidence="1" id="KW-0539">Nucleus</keyword>
<reference evidence="3" key="1">
    <citation type="submission" date="2016-05" db="EMBL/GenBank/DDBJ databases">
        <authorList>
            <person name="Lavstsen T."/>
            <person name="Jespersen J.S."/>
        </authorList>
    </citation>
    <scope>NUCLEOTIDE SEQUENCE</scope>
    <source>
        <tissue evidence="3">Brain</tissue>
    </source>
</reference>
<feature type="compositionally biased region" description="Polar residues" evidence="2">
    <location>
        <begin position="106"/>
        <end position="116"/>
    </location>
</feature>
<keyword evidence="1" id="KW-0233">DNA recombination</keyword>
<feature type="region of interest" description="Disordered" evidence="2">
    <location>
        <begin position="1"/>
        <end position="57"/>
    </location>
</feature>
<evidence type="ECO:0000256" key="1">
    <source>
        <dbReference type="RuleBase" id="RU365071"/>
    </source>
</evidence>
<comment type="subcellular location">
    <subcellularLocation>
        <location evidence="1">Nucleus</location>
    </subcellularLocation>
</comment>
<organism evidence="3">
    <name type="scientific">Nothobranchius kadleci</name>
    <name type="common">African annual killifish</name>
    <dbReference type="NCBI Taxonomy" id="1051664"/>
    <lineage>
        <taxon>Eukaryota</taxon>
        <taxon>Metazoa</taxon>
        <taxon>Chordata</taxon>
        <taxon>Craniata</taxon>
        <taxon>Vertebrata</taxon>
        <taxon>Euteleostomi</taxon>
        <taxon>Actinopterygii</taxon>
        <taxon>Neopterygii</taxon>
        <taxon>Teleostei</taxon>
        <taxon>Neoteleostei</taxon>
        <taxon>Acanthomorphata</taxon>
        <taxon>Ovalentaria</taxon>
        <taxon>Atherinomorphae</taxon>
        <taxon>Cyprinodontiformes</taxon>
        <taxon>Nothobranchiidae</taxon>
        <taxon>Nothobranchius</taxon>
    </lineage>
</organism>
<sequence>MRRSKAGGNVETRRQNGSSNQLADHREGEDANGDSSSAAQQDDEDEINKQGQRREIRSKYRDLINSVQQNREDMLSPSNNKLTEVLEEANKLFKDATQNDEVDLCDSSTAEGSSARCQAPCRSHRPGKRESQPAVF</sequence>
<comment type="similarity">
    <text evidence="1">Belongs to the NSE4 family.</text>
</comment>
<dbReference type="PANTHER" id="PTHR16140:SF0">
    <property type="entry name" value="NON-STRUCTURAL MAINTENANCE OF CHROMOSOMES ELEMENT 4"/>
    <property type="match status" value="1"/>
</dbReference>
<dbReference type="InterPro" id="IPR027786">
    <property type="entry name" value="Nse4/EID"/>
</dbReference>
<dbReference type="GO" id="GO:0030915">
    <property type="term" value="C:Smc5-Smc6 complex"/>
    <property type="evidence" value="ECO:0007669"/>
    <property type="project" value="UniProtKB-UniRule"/>
</dbReference>